<gene>
    <name evidence="2" type="ORF">CRENBAI_020961</name>
</gene>
<reference evidence="2 3" key="1">
    <citation type="submission" date="2021-06" db="EMBL/GenBank/DDBJ databases">
        <authorList>
            <person name="Palmer J.M."/>
        </authorList>
    </citation>
    <scope>NUCLEOTIDE SEQUENCE [LARGE SCALE GENOMIC DNA]</scope>
    <source>
        <strain evidence="2 3">MEX-2019</strain>
        <tissue evidence="2">Muscle</tissue>
    </source>
</reference>
<organism evidence="2 3">
    <name type="scientific">Crenichthys baileyi</name>
    <name type="common">White River springfish</name>
    <dbReference type="NCBI Taxonomy" id="28760"/>
    <lineage>
        <taxon>Eukaryota</taxon>
        <taxon>Metazoa</taxon>
        <taxon>Chordata</taxon>
        <taxon>Craniata</taxon>
        <taxon>Vertebrata</taxon>
        <taxon>Euteleostomi</taxon>
        <taxon>Actinopterygii</taxon>
        <taxon>Neopterygii</taxon>
        <taxon>Teleostei</taxon>
        <taxon>Neoteleostei</taxon>
        <taxon>Acanthomorphata</taxon>
        <taxon>Ovalentaria</taxon>
        <taxon>Atherinomorphae</taxon>
        <taxon>Cyprinodontiformes</taxon>
        <taxon>Goodeidae</taxon>
        <taxon>Crenichthys</taxon>
    </lineage>
</organism>
<feature type="compositionally biased region" description="Acidic residues" evidence="1">
    <location>
        <begin position="1"/>
        <end position="10"/>
    </location>
</feature>
<evidence type="ECO:0000313" key="2">
    <source>
        <dbReference type="EMBL" id="KAK5608747.1"/>
    </source>
</evidence>
<protein>
    <submittedName>
        <fullName evidence="2">Uncharacterized protein</fullName>
    </submittedName>
</protein>
<evidence type="ECO:0000313" key="3">
    <source>
        <dbReference type="Proteomes" id="UP001311232"/>
    </source>
</evidence>
<keyword evidence="3" id="KW-1185">Reference proteome</keyword>
<accession>A0AAV9RII3</accession>
<feature type="region of interest" description="Disordered" evidence="1">
    <location>
        <begin position="1"/>
        <end position="128"/>
    </location>
</feature>
<dbReference type="AlphaFoldDB" id="A0AAV9RII3"/>
<feature type="compositionally biased region" description="Low complexity" evidence="1">
    <location>
        <begin position="27"/>
        <end position="52"/>
    </location>
</feature>
<name>A0AAV9RII3_9TELE</name>
<dbReference type="EMBL" id="JAHHUM010001785">
    <property type="protein sequence ID" value="KAK5608747.1"/>
    <property type="molecule type" value="Genomic_DNA"/>
</dbReference>
<proteinExistence type="predicted"/>
<evidence type="ECO:0000256" key="1">
    <source>
        <dbReference type="SAM" id="MobiDB-lite"/>
    </source>
</evidence>
<dbReference type="Proteomes" id="UP001311232">
    <property type="component" value="Unassembled WGS sequence"/>
</dbReference>
<comment type="caution">
    <text evidence="2">The sequence shown here is derived from an EMBL/GenBank/DDBJ whole genome shotgun (WGS) entry which is preliminary data.</text>
</comment>
<sequence length="211" mass="22397">MDEGFEEEAPSDPVSGEFKEQLDLVLVSEGSPHSVPVSGGPVSSVPVSEGSPDSTPDYEPPGSQPDYEAPGSKPPEFHRVSGGPSTLHGRPPDLPHRGSSTLLGRPPDQPAGSRRRPPGSLRLCRSPGLRRHRRLINPLSRGSWTPHELCGCSGRPPGRPPNLCACSGRPPGRPPELCACSGRPPGRPPELCFCFCFTCAAGLDERSTDED</sequence>